<feature type="domain" description="DUF6671" evidence="1">
    <location>
        <begin position="64"/>
        <end position="280"/>
    </location>
</feature>
<sequence length="280" mass="31377">MKFFSNRKLIIATKHEKEKVIAPLLEAALGVTCFVNKDFDTDALGTFTGETERELDPIATARKKCLIAMELSNCDLGIASEGSFGPHPSMFFLSADDEILIFIDKKNNLEVVARELSIETNFNGKKVKTENELLEFSHSVYFPSHGLILRKSKGENNKIIKGITDIDQLKYAFGILIQGSDSVYAETDMRALYNPSRMKVIETATHKLIEKLNSLCPQCSKPGFAITDAKRGLKCNSCGSPTNSILSYVYVCQHCQYTKEEVFPHKKTSEDPMYCDYCNP</sequence>
<dbReference type="EMBL" id="SRLD01000020">
    <property type="protein sequence ID" value="TGE15791.1"/>
    <property type="molecule type" value="Genomic_DNA"/>
</dbReference>
<accession>A0A4Z0PK09</accession>
<gene>
    <name evidence="2" type="ORF">E5J99_11365</name>
</gene>
<evidence type="ECO:0000313" key="3">
    <source>
        <dbReference type="Proteomes" id="UP000297739"/>
    </source>
</evidence>
<proteinExistence type="predicted"/>
<keyword evidence="3" id="KW-1185">Reference proteome</keyword>
<dbReference type="OrthoDB" id="9793837at2"/>
<dbReference type="AlphaFoldDB" id="A0A4Z0PK09"/>
<evidence type="ECO:0000313" key="2">
    <source>
        <dbReference type="EMBL" id="TGE15791.1"/>
    </source>
</evidence>
<dbReference type="Proteomes" id="UP000297739">
    <property type="component" value="Unassembled WGS sequence"/>
</dbReference>
<protein>
    <recommendedName>
        <fullName evidence="1">DUF6671 domain-containing protein</fullName>
    </recommendedName>
</protein>
<comment type="caution">
    <text evidence="2">The sequence shown here is derived from an EMBL/GenBank/DDBJ whole genome shotgun (WGS) entry which is preliminary data.</text>
</comment>
<dbReference type="InterPro" id="IPR046612">
    <property type="entry name" value="DUF6671"/>
</dbReference>
<organism evidence="2 3">
    <name type="scientific">Hymenobacter elongatus</name>
    <dbReference type="NCBI Taxonomy" id="877208"/>
    <lineage>
        <taxon>Bacteria</taxon>
        <taxon>Pseudomonadati</taxon>
        <taxon>Bacteroidota</taxon>
        <taxon>Cytophagia</taxon>
        <taxon>Cytophagales</taxon>
        <taxon>Hymenobacteraceae</taxon>
        <taxon>Hymenobacter</taxon>
    </lineage>
</organism>
<name>A0A4Z0PK09_9BACT</name>
<reference evidence="2 3" key="1">
    <citation type="submission" date="2019-04" db="EMBL/GenBank/DDBJ databases">
        <authorList>
            <person name="Feng G."/>
            <person name="Zhang J."/>
            <person name="Zhu H."/>
        </authorList>
    </citation>
    <scope>NUCLEOTIDE SEQUENCE [LARGE SCALE GENOMIC DNA]</scope>
    <source>
        <strain evidence="2 3">JCM 17223</strain>
    </source>
</reference>
<evidence type="ECO:0000259" key="1">
    <source>
        <dbReference type="Pfam" id="PF20376"/>
    </source>
</evidence>
<dbReference type="RefSeq" id="WP_135497929.1">
    <property type="nucleotide sequence ID" value="NZ_SRLD01000020.1"/>
</dbReference>
<dbReference type="Pfam" id="PF20376">
    <property type="entry name" value="DUF6671"/>
    <property type="match status" value="1"/>
</dbReference>